<dbReference type="InterPro" id="IPR023887">
    <property type="entry name" value="QH-AmDH_asu"/>
</dbReference>
<feature type="domain" description="Quinohemoprotein amine dehydrogenase alpha subunit haem binding" evidence="2">
    <location>
        <begin position="25"/>
        <end position="187"/>
    </location>
</feature>
<evidence type="ECO:0000313" key="6">
    <source>
        <dbReference type="EMBL" id="HHW34980.1"/>
    </source>
</evidence>
<dbReference type="SUPFAM" id="SSF81296">
    <property type="entry name" value="E set domains"/>
    <property type="match status" value="2"/>
</dbReference>
<dbReference type="Pfam" id="PF09099">
    <property type="entry name" value="Qn_am_d_aIII"/>
    <property type="match status" value="1"/>
</dbReference>
<feature type="domain" description="Quinohemoprotein amine dehydrogenase alpha subunit" evidence="5">
    <location>
        <begin position="195"/>
        <end position="296"/>
    </location>
</feature>
<keyword evidence="1" id="KW-0732">Signal</keyword>
<feature type="domain" description="Quinohemoprotein amine dehydrogenase alpha subunit" evidence="3">
    <location>
        <begin position="300"/>
        <end position="379"/>
    </location>
</feature>
<evidence type="ECO:0000313" key="7">
    <source>
        <dbReference type="Proteomes" id="UP000580830"/>
    </source>
</evidence>
<dbReference type="Proteomes" id="UP000580830">
    <property type="component" value="Unassembled WGS sequence"/>
</dbReference>
<feature type="signal peptide" evidence="1">
    <location>
        <begin position="1"/>
        <end position="23"/>
    </location>
</feature>
<dbReference type="Pfam" id="PF14930">
    <property type="entry name" value="Qn_am_d_aII"/>
    <property type="match status" value="1"/>
</dbReference>
<dbReference type="SUPFAM" id="SSF69298">
    <property type="entry name" value="Quinohemoprotein amine dehydrogenase A chain, domain 3"/>
    <property type="match status" value="1"/>
</dbReference>
<reference evidence="6 7" key="1">
    <citation type="journal article" date="2020" name="Biotechnol. Biofuels">
        <title>New insights from the biogas microbiome by comprehensive genome-resolved metagenomics of nearly 1600 species originating from multiple anaerobic digesters.</title>
        <authorList>
            <person name="Campanaro S."/>
            <person name="Treu L."/>
            <person name="Rodriguez-R L.M."/>
            <person name="Kovalovszki A."/>
            <person name="Ziels R.M."/>
            <person name="Maus I."/>
            <person name="Zhu X."/>
            <person name="Kougias P.G."/>
            <person name="Basile A."/>
            <person name="Luo G."/>
            <person name="Schluter A."/>
            <person name="Konstantinidis K.T."/>
            <person name="Angelidaki I."/>
        </authorList>
    </citation>
    <scope>NUCLEOTIDE SEQUENCE [LARGE SCALE GENOMIC DNA]</scope>
    <source>
        <strain evidence="6">AS04akNAM_125</strain>
    </source>
</reference>
<dbReference type="Pfam" id="PF09098">
    <property type="entry name" value="Dehyd-heme_bind"/>
    <property type="match status" value="1"/>
</dbReference>
<dbReference type="InterPro" id="IPR036718">
    <property type="entry name" value="H-AmDH_asu_dom2_sf"/>
</dbReference>
<protein>
    <submittedName>
        <fullName evidence="6">Quinohemoprotein amine dehydrogenase subunit alpha</fullName>
    </submittedName>
</protein>
<dbReference type="InterPro" id="IPR013783">
    <property type="entry name" value="Ig-like_fold"/>
</dbReference>
<name>A0A832QYF5_9RHOB</name>
<evidence type="ECO:0000259" key="4">
    <source>
        <dbReference type="Pfam" id="PF09100"/>
    </source>
</evidence>
<accession>A0A832QYF5</accession>
<evidence type="ECO:0000259" key="2">
    <source>
        <dbReference type="Pfam" id="PF09098"/>
    </source>
</evidence>
<dbReference type="EMBL" id="DULP01000203">
    <property type="protein sequence ID" value="HHW34980.1"/>
    <property type="molecule type" value="Genomic_DNA"/>
</dbReference>
<dbReference type="Pfam" id="PF09100">
    <property type="entry name" value="Qn_am_d_aIV"/>
    <property type="match status" value="1"/>
</dbReference>
<feature type="chain" id="PRO_5032690145" evidence="1">
    <location>
        <begin position="24"/>
        <end position="518"/>
    </location>
</feature>
<dbReference type="Gene3D" id="1.10.760.10">
    <property type="entry name" value="Cytochrome c-like domain"/>
    <property type="match status" value="1"/>
</dbReference>
<feature type="domain" description="Quinohemoprotein amine dehydrogenase alpha subunit" evidence="4">
    <location>
        <begin position="385"/>
        <end position="517"/>
    </location>
</feature>
<dbReference type="InterPro" id="IPR014756">
    <property type="entry name" value="Ig_E-set"/>
</dbReference>
<gene>
    <name evidence="6" type="primary">peaA</name>
    <name evidence="6" type="ORF">GXX24_12700</name>
</gene>
<dbReference type="NCBIfam" id="TIGR03908">
    <property type="entry name" value="QH_alpha"/>
    <property type="match status" value="1"/>
</dbReference>
<evidence type="ECO:0000256" key="1">
    <source>
        <dbReference type="SAM" id="SignalP"/>
    </source>
</evidence>
<dbReference type="SUPFAM" id="SSF46626">
    <property type="entry name" value="Cytochrome c"/>
    <property type="match status" value="2"/>
</dbReference>
<organism evidence="6 7">
    <name type="scientific">Paracoccus solventivorans</name>
    <dbReference type="NCBI Taxonomy" id="53463"/>
    <lineage>
        <taxon>Bacteria</taxon>
        <taxon>Pseudomonadati</taxon>
        <taxon>Pseudomonadota</taxon>
        <taxon>Alphaproteobacteria</taxon>
        <taxon>Rhodobacterales</taxon>
        <taxon>Paracoccaceae</taxon>
        <taxon>Paracoccus</taxon>
    </lineage>
</organism>
<evidence type="ECO:0000259" key="5">
    <source>
        <dbReference type="Pfam" id="PF14930"/>
    </source>
</evidence>
<dbReference type="GO" id="GO:0020037">
    <property type="term" value="F:heme binding"/>
    <property type="evidence" value="ECO:0007669"/>
    <property type="project" value="InterPro"/>
</dbReference>
<dbReference type="Gene3D" id="2.40.128.120">
    <property type="entry name" value="Quinohemoprotein amine dehydrogenase alpha subunit, domain 2"/>
    <property type="match status" value="1"/>
</dbReference>
<dbReference type="RefSeq" id="WP_303730972.1">
    <property type="nucleotide sequence ID" value="NZ_DULP01000203.1"/>
</dbReference>
<dbReference type="InterPro" id="IPR015184">
    <property type="entry name" value="QH-AmDH_asu_dom_IV"/>
</dbReference>
<dbReference type="InterPro" id="IPR015182">
    <property type="entry name" value="QH-AmDH_asu_heme-bd_dom"/>
</dbReference>
<dbReference type="Gene3D" id="2.60.40.10">
    <property type="entry name" value="Immunoglobulins"/>
    <property type="match status" value="2"/>
</dbReference>
<dbReference type="AlphaFoldDB" id="A0A832QYF5"/>
<comment type="caution">
    <text evidence="6">The sequence shown here is derived from an EMBL/GenBank/DDBJ whole genome shotgun (WGS) entry which is preliminary data.</text>
</comment>
<dbReference type="InterPro" id="IPR009111">
    <property type="entry name" value="QH-AmDH_asu_dom2"/>
</dbReference>
<dbReference type="GO" id="GO:0009055">
    <property type="term" value="F:electron transfer activity"/>
    <property type="evidence" value="ECO:0007669"/>
    <property type="project" value="InterPro"/>
</dbReference>
<proteinExistence type="predicted"/>
<evidence type="ECO:0000259" key="3">
    <source>
        <dbReference type="Pfam" id="PF09099"/>
    </source>
</evidence>
<dbReference type="InterPro" id="IPR015183">
    <property type="entry name" value="QH-AmDH_asu_dom_III"/>
</dbReference>
<sequence>MHRPTLAILLTTTTTILAAPALAATGEDIVATVCGACHAKNENGEYSRIDTSRRTPEGWEMNLVRMMRNYGVQLDDDEFVAVLRHLSDTRGLSVEETDGFRYILENEPVANDHGPDQLMTDTCGRCHSYARVALQRREGEDWLKLINFHLGQFPSLEYQALARDRDWWGMAQTDVLDELTERYVLGEAPPPAEVDLSGEWRVAGHQPGRGAYDGTLAISRDGDGYALVETLSFADGGAETRTGAAYLYGAGEWRATLNAGDTELREVMALRGDGSMDGRWFHADQTALGGRIQAVRMGAAPRILSVAPDHIRAGETVEMRVSGVGLDGDLVTPAGLSAEVVSRDATGAVLRMTAAPDAAPGRVALGIGEAALDAAIGVYSQLDHVTVEPALTYSRIGDNGGPIPRQPAVFDAVGWLNGPDGVPGTEDDIRIGVVRAEWSSDNFDEIAAANEDARFAGRIGDTGIFEPAEAGPNPERVMSTNNAGHLSITAKVRDGERTLEGKAELYATVQRFVDTPIR</sequence>
<dbReference type="InterPro" id="IPR036909">
    <property type="entry name" value="Cyt_c-like_dom_sf"/>
</dbReference>